<comment type="caution">
    <text evidence="3">The sequence shown here is derived from an EMBL/GenBank/DDBJ whole genome shotgun (WGS) entry which is preliminary data.</text>
</comment>
<dbReference type="Gene3D" id="3.40.920.10">
    <property type="entry name" value="Pyruvate-ferredoxin oxidoreductase, PFOR, domain III"/>
    <property type="match status" value="1"/>
</dbReference>
<dbReference type="InterPro" id="IPR011766">
    <property type="entry name" value="TPP_enzyme_TPP-bd"/>
</dbReference>
<evidence type="ECO:0000259" key="2">
    <source>
        <dbReference type="Pfam" id="PF02775"/>
    </source>
</evidence>
<dbReference type="AlphaFoldDB" id="A0A7C3NAF8"/>
<dbReference type="InterPro" id="IPR029061">
    <property type="entry name" value="THDP-binding"/>
</dbReference>
<dbReference type="GO" id="GO:0030976">
    <property type="term" value="F:thiamine pyrophosphate binding"/>
    <property type="evidence" value="ECO:0007669"/>
    <property type="project" value="InterPro"/>
</dbReference>
<feature type="domain" description="Thiamine pyrophosphate enzyme TPP-binding" evidence="2">
    <location>
        <begin position="45"/>
        <end position="191"/>
    </location>
</feature>
<dbReference type="InterPro" id="IPR002869">
    <property type="entry name" value="Pyrv_flavodox_OxRed_cen"/>
</dbReference>
<dbReference type="EMBL" id="DSTT01000005">
    <property type="protein sequence ID" value="HFK24041.1"/>
    <property type="molecule type" value="Genomic_DNA"/>
</dbReference>
<dbReference type="GO" id="GO:0045333">
    <property type="term" value="P:cellular respiration"/>
    <property type="evidence" value="ECO:0007669"/>
    <property type="project" value="UniProtKB-ARBA"/>
</dbReference>
<evidence type="ECO:0000313" key="3">
    <source>
        <dbReference type="EMBL" id="HFK24041.1"/>
    </source>
</evidence>
<gene>
    <name evidence="3" type="ORF">ENS15_05255</name>
</gene>
<evidence type="ECO:0000256" key="1">
    <source>
        <dbReference type="ARBA" id="ARBA00023002"/>
    </source>
</evidence>
<dbReference type="GO" id="GO:0016625">
    <property type="term" value="F:oxidoreductase activity, acting on the aldehyde or oxo group of donors, iron-sulfur protein as acceptor"/>
    <property type="evidence" value="ECO:0007669"/>
    <property type="project" value="UniProtKB-ARBA"/>
</dbReference>
<keyword evidence="1" id="KW-0560">Oxidoreductase</keyword>
<name>A0A7C3NAF8_UNCW3</name>
<accession>A0A7C3NAF8</accession>
<dbReference type="Pfam" id="PF02775">
    <property type="entry name" value="TPP_enzyme_C"/>
    <property type="match status" value="1"/>
</dbReference>
<dbReference type="InterPro" id="IPR051457">
    <property type="entry name" value="2-oxoacid:Fd_oxidoreductase"/>
</dbReference>
<sequence length="420" mass="46015">MDKKLLNSNKLPFCAGCGHHLIAQNTQKALENLNIDPLDVILVSDIGCHGIIDKFSNSHTVHGLHGRSVALAAGISLGLKNKGKKVIVFIGDGGATIGMQHILEAARLDIDLTVIIHNNMLYGMTGGQASGFTPKGFITTTTPSESKTRNYDICQIALAAKASFVARVVAKPDFSNVIEEALKNEGFSLIETLELCPSYALKMNKGMKLQTILDNIGEKEFVVKNENYRWDFYTNSTDDLLEKIKKIEKKYESKIDKTLCVQLSGSAGEGVQTAGEAFSYGGIVAGLSVNQRGSYPVTVGVGFSTSEVILSPEDDCTYNVNSPDIIIITSVDGLTVNIEKLKTFKGKLYLDSSLETPQTEAEIKRYDFRKFGPKNSSVFSLFYLLKENDIYPIQSFIEGLELANLKDKVEVEKFKTELGI</sequence>
<protein>
    <recommendedName>
        <fullName evidence="2">Thiamine pyrophosphate enzyme TPP-binding domain-containing protein</fullName>
    </recommendedName>
</protein>
<dbReference type="PANTHER" id="PTHR48084">
    <property type="entry name" value="2-OXOGLUTARATE OXIDOREDUCTASE SUBUNIT KORB-RELATED"/>
    <property type="match status" value="1"/>
</dbReference>
<dbReference type="SUPFAM" id="SSF52518">
    <property type="entry name" value="Thiamin diphosphate-binding fold (THDP-binding)"/>
    <property type="match status" value="1"/>
</dbReference>
<proteinExistence type="predicted"/>
<dbReference type="PANTHER" id="PTHR48084:SF4">
    <property type="entry name" value="2-OXOGLUTARATE OXIDOREDUCTASE SUBUNIT KORB"/>
    <property type="match status" value="1"/>
</dbReference>
<dbReference type="Gene3D" id="3.40.50.970">
    <property type="match status" value="1"/>
</dbReference>
<reference evidence="3" key="1">
    <citation type="journal article" date="2020" name="mSystems">
        <title>Genome- and Community-Level Interaction Insights into Carbon Utilization and Element Cycling Functions of Hydrothermarchaeota in Hydrothermal Sediment.</title>
        <authorList>
            <person name="Zhou Z."/>
            <person name="Liu Y."/>
            <person name="Xu W."/>
            <person name="Pan J."/>
            <person name="Luo Z.H."/>
            <person name="Li M."/>
        </authorList>
    </citation>
    <scope>NUCLEOTIDE SEQUENCE [LARGE SCALE GENOMIC DNA]</scope>
    <source>
        <strain evidence="3">SpSt-464</strain>
    </source>
</reference>
<organism evidence="3">
    <name type="scientific">candidate division WOR-3 bacterium</name>
    <dbReference type="NCBI Taxonomy" id="2052148"/>
    <lineage>
        <taxon>Bacteria</taxon>
        <taxon>Bacteria division WOR-3</taxon>
    </lineage>
</organism>